<dbReference type="PANTHER" id="PTHR30441:SF4">
    <property type="entry name" value="PROTEIN ASMA"/>
    <property type="match status" value="1"/>
</dbReference>
<dbReference type="AlphaFoldDB" id="C0INQ6"/>
<dbReference type="InterPro" id="IPR007844">
    <property type="entry name" value="AsmA"/>
</dbReference>
<dbReference type="InterPro" id="IPR052894">
    <property type="entry name" value="AsmA-related"/>
</dbReference>
<dbReference type="GO" id="GO:0005886">
    <property type="term" value="C:plasma membrane"/>
    <property type="evidence" value="ECO:0007669"/>
    <property type="project" value="TreeGrafter"/>
</dbReference>
<keyword evidence="1" id="KW-1133">Transmembrane helix</keyword>
<evidence type="ECO:0000259" key="2">
    <source>
        <dbReference type="Pfam" id="PF05170"/>
    </source>
</evidence>
<gene>
    <name evidence="3" type="ORF">AKSOIL_0100</name>
</gene>
<protein>
    <submittedName>
        <fullName evidence="3">Uncharacterized protein involved in outer membrane biogenesis</fullName>
    </submittedName>
</protein>
<accession>C0INQ6</accession>
<keyword evidence="1" id="KW-0812">Transmembrane</keyword>
<dbReference type="GO" id="GO:0090313">
    <property type="term" value="P:regulation of protein targeting to membrane"/>
    <property type="evidence" value="ECO:0007669"/>
    <property type="project" value="TreeGrafter"/>
</dbReference>
<sequence length="647" mass="67491">MKLKTGIWIGVGVVAAGLISVPFLLPLDTYKPTIENAASAALGRKVQIRGPLHLAVYPQLGISLSDVTVANLPGARDGEMIAIGSVLVGAELVPLISGELRVTEIVLQKPVIHLEVAKDGTPNWRLGPQTVANASPSARPANATAAAPAAGGFRFRSVNIDDGELTYFDAATNKTESFHAIGIRMYLQPGPANAPLNGALTINGSVTYNNEPLKIDTKVDRFGPMLNGQPTPLHVGITSNIINADFSGTLSGEGAIAGALKMGAHSVRSFAAWSGHPMPPGNGFGLMAMEGQFSANDGVYQIRKTHMAFDSMSMSTDIAINTKGPVPEITGLVQIDRLDVNPYLAPGKGADTVAANKAKAAAHPEAPLEFGWLKAANADMKLVVGGLVTPNIKLDQAVVAVLLKDGVLKADMTNITAYGGTGKGNLVLDASGPEPTLRETFEIAGVKARPFLDDSVGIKRIDGIGNVKVEFTSKGVSEAAIIKNLNGKGSMKFTKGAISGADLTQVSRVLQSVLTAEVLKSALSPDAKTEFGEMTATFTVQNGVVRTNDFLLDNPTVQMTAKGSADLSTHQLDLYMEPRAKKGIPGLKLVDIGVPFNVKGDWDNPSYVPNAGGIAKSVVNKLGEGAKLPIDIVKNPGGALKSLLGGK</sequence>
<evidence type="ECO:0000313" key="3">
    <source>
        <dbReference type="EMBL" id="ACN58942.1"/>
    </source>
</evidence>
<dbReference type="EMBL" id="EU408356">
    <property type="protein sequence ID" value="ACN58942.1"/>
    <property type="molecule type" value="Genomic_DNA"/>
</dbReference>
<proteinExistence type="predicted"/>
<keyword evidence="1" id="KW-0472">Membrane</keyword>
<evidence type="ECO:0000256" key="1">
    <source>
        <dbReference type="SAM" id="Phobius"/>
    </source>
</evidence>
<dbReference type="Pfam" id="PF05170">
    <property type="entry name" value="AsmA"/>
    <property type="match status" value="2"/>
</dbReference>
<reference evidence="3" key="1">
    <citation type="journal article" date="2009" name="ISME J.">
        <title>Functional metagenomics reveals diverse beta-lactamases in a remote Alaskan soil.</title>
        <authorList>
            <person name="Allen H.K."/>
            <person name="Moe L.A."/>
            <person name="Rodbumrer J."/>
            <person name="Gaarder A."/>
            <person name="Handelsman J."/>
        </authorList>
    </citation>
    <scope>NUCLEOTIDE SEQUENCE</scope>
</reference>
<dbReference type="PANTHER" id="PTHR30441">
    <property type="entry name" value="DUF748 DOMAIN-CONTAINING PROTEIN"/>
    <property type="match status" value="1"/>
</dbReference>
<organism evidence="3">
    <name type="scientific">uncultured bacterium BLR7</name>
    <dbReference type="NCBI Taxonomy" id="506523"/>
    <lineage>
        <taxon>Bacteria</taxon>
        <taxon>environmental samples</taxon>
    </lineage>
</organism>
<feature type="domain" description="AsmA" evidence="2">
    <location>
        <begin position="17"/>
        <end position="174"/>
    </location>
</feature>
<feature type="transmembrane region" description="Helical" evidence="1">
    <location>
        <begin position="7"/>
        <end position="25"/>
    </location>
</feature>
<feature type="domain" description="AsmA" evidence="2">
    <location>
        <begin position="313"/>
        <end position="550"/>
    </location>
</feature>
<name>C0INQ6_9BACT</name>